<dbReference type="AlphaFoldDB" id="I0US20"/>
<evidence type="ECO:0000313" key="1">
    <source>
        <dbReference type="EMBL" id="EID50673.1"/>
    </source>
</evidence>
<proteinExistence type="predicted"/>
<gene>
    <name evidence="1" type="ORF">HMPREF1324_0258</name>
</gene>
<keyword evidence="2" id="KW-1185">Reference proteome</keyword>
<name>I0US20_9MICC</name>
<dbReference type="Proteomes" id="UP000004863">
    <property type="component" value="Unassembled WGS sequence"/>
</dbReference>
<protein>
    <submittedName>
        <fullName evidence="1">Uncharacterized protein</fullName>
    </submittedName>
</protein>
<dbReference type="PATRIC" id="fig|1125724.3.peg.1530"/>
<sequence length="37" mass="4112">MPYLLIGESVINERIRSLLGMIAPEQTGGGRLLERDL</sequence>
<accession>I0US20</accession>
<evidence type="ECO:0000313" key="2">
    <source>
        <dbReference type="Proteomes" id="UP000004863"/>
    </source>
</evidence>
<organism evidence="1 2">
    <name type="scientific">Rothia aeria F0474</name>
    <dbReference type="NCBI Taxonomy" id="1125724"/>
    <lineage>
        <taxon>Bacteria</taxon>
        <taxon>Bacillati</taxon>
        <taxon>Actinomycetota</taxon>
        <taxon>Actinomycetes</taxon>
        <taxon>Micrococcales</taxon>
        <taxon>Micrococcaceae</taxon>
        <taxon>Rothia</taxon>
    </lineage>
</organism>
<comment type="caution">
    <text evidence="1">The sequence shown here is derived from an EMBL/GenBank/DDBJ whole genome shotgun (WGS) entry which is preliminary data.</text>
</comment>
<dbReference type="EMBL" id="AJJQ01000036">
    <property type="protein sequence ID" value="EID50673.1"/>
    <property type="molecule type" value="Genomic_DNA"/>
</dbReference>
<reference evidence="1" key="1">
    <citation type="submission" date="2012-03" db="EMBL/GenBank/DDBJ databases">
        <authorList>
            <person name="Durkin A.S."/>
            <person name="McCorrison J."/>
            <person name="Torralba M."/>
            <person name="Gillis M."/>
            <person name="Methe B."/>
            <person name="Sutton G."/>
            <person name="Nelson K.E."/>
        </authorList>
    </citation>
    <scope>NUCLEOTIDE SEQUENCE [LARGE SCALE GENOMIC DNA]</scope>
    <source>
        <strain evidence="1">F0474</strain>
    </source>
</reference>